<name>A0AAU8V067_9FLAO</name>
<dbReference type="NCBIfam" id="TIGR04193">
    <property type="entry name" value="SPASM_w_grasp"/>
    <property type="match status" value="1"/>
</dbReference>
<accession>A0AAU8V067</accession>
<organism evidence="2 3">
    <name type="scientific">Elizabethkingia anophelis</name>
    <dbReference type="NCBI Taxonomy" id="1117645"/>
    <lineage>
        <taxon>Bacteria</taxon>
        <taxon>Pseudomonadati</taxon>
        <taxon>Bacteroidota</taxon>
        <taxon>Flavobacteriia</taxon>
        <taxon>Flavobacteriales</taxon>
        <taxon>Weeksellaceae</taxon>
        <taxon>Elizabethkingia</taxon>
    </lineage>
</organism>
<dbReference type="InterPro" id="IPR023885">
    <property type="entry name" value="4Fe4S-binding_SPASM_dom"/>
</dbReference>
<evidence type="ECO:0000313" key="3">
    <source>
        <dbReference type="Proteomes" id="UP000190848"/>
    </source>
</evidence>
<dbReference type="InterPro" id="IPR026497">
    <property type="entry name" value="GRASP-with-SPASM"/>
</dbReference>
<proteinExistence type="predicted"/>
<dbReference type="EMBL" id="CP016375">
    <property type="protein sequence ID" value="AQX03701.1"/>
    <property type="molecule type" value="Genomic_DNA"/>
</dbReference>
<dbReference type="AlphaFoldDB" id="A0AAU8V067"/>
<dbReference type="Proteomes" id="UP000190848">
    <property type="component" value="Plasmid unnamed"/>
</dbReference>
<protein>
    <submittedName>
        <fullName evidence="2">Grasp-with-spasm system SPASM domain peptide maturase</fullName>
    </submittedName>
</protein>
<dbReference type="NCBIfam" id="TIGR04085">
    <property type="entry name" value="rSAM_more_4Fe4S"/>
    <property type="match status" value="1"/>
</dbReference>
<evidence type="ECO:0000313" key="2">
    <source>
        <dbReference type="EMBL" id="AQX03701.1"/>
    </source>
</evidence>
<gene>
    <name evidence="2" type="ORF">BBD32_19345</name>
</gene>
<sequence>MRYFNLFSNILITKGASRILISDLQRNTSELYPLELCDLIAELNKSSIEEVLTLYDHESKIIIQQYLDLLLEKEYGFITSGDWDKNFIPMSLEYHDNSTISNLFIEIDGLSVLQKIKSSIEKLEIKYLTIFSHKSLSYEEFLKIDRYFKTSPVEGIDILSPYHQSIDDIFIQNLNSEVFRVYNLTFYSCKEKISTLKDDYRFTINFTNQKLTINSCGKVNMDYFNTNITKVLEAINYNSCLYKKIGIDLEGNIKNCPAMPKIFGNVKTNSLEEAIKHSEFPEYWNLTKDHIETCKDCEFRYICTDCRAYTELSHKNDNGLDCSKPLKCGYNPYIGEWEDWSTNQLKQKAINHYKIIANK</sequence>
<dbReference type="SUPFAM" id="SSF102114">
    <property type="entry name" value="Radical SAM enzymes"/>
    <property type="match status" value="1"/>
</dbReference>
<feature type="domain" description="4Fe4S-binding SPASM" evidence="1">
    <location>
        <begin position="241"/>
        <end position="298"/>
    </location>
</feature>
<dbReference type="RefSeq" id="WP_078396985.1">
    <property type="nucleotide sequence ID" value="NZ_CP016375.1"/>
</dbReference>
<keyword evidence="2" id="KW-0614">Plasmid</keyword>
<dbReference type="InterPro" id="IPR058240">
    <property type="entry name" value="rSAM_sf"/>
</dbReference>
<dbReference type="Gene3D" id="3.20.20.70">
    <property type="entry name" value="Aldolase class I"/>
    <property type="match status" value="1"/>
</dbReference>
<geneLocation type="plasmid" evidence="2 3">
    <name>unnamed</name>
</geneLocation>
<reference evidence="2 3" key="1">
    <citation type="submission" date="2016-07" db="EMBL/GenBank/DDBJ databases">
        <title>Revisiting the taxonomy of the Elizabethkingia Genus using Whole-Genome Sequencing, Optical Mapping, and MALDI-TOF, along with proposal of three novel Elizabethkingia species: Elizabethkingia bruuniana sp. nov., Elizabethkingia ursingii sp. nov., and Elizabethkingia occulta sp. nov.</title>
        <authorList>
            <person name="Nicholson A.C."/>
        </authorList>
    </citation>
    <scope>NUCLEOTIDE SEQUENCE [LARGE SCALE GENOMIC DNA]</scope>
    <source>
        <strain evidence="2 3">F3201</strain>
        <plasmid evidence="2 3">unnamed</plasmid>
    </source>
</reference>
<evidence type="ECO:0000259" key="1">
    <source>
        <dbReference type="Pfam" id="PF13186"/>
    </source>
</evidence>
<dbReference type="InterPro" id="IPR013785">
    <property type="entry name" value="Aldolase_TIM"/>
</dbReference>
<dbReference type="Pfam" id="PF13186">
    <property type="entry name" value="SPASM"/>
    <property type="match status" value="1"/>
</dbReference>